<dbReference type="Proteomes" id="UP001589707">
    <property type="component" value="Unassembled WGS sequence"/>
</dbReference>
<gene>
    <name evidence="2" type="ORF">ACFFN1_02865</name>
</gene>
<keyword evidence="1" id="KW-1133">Transmembrane helix</keyword>
<organism evidence="2 3">
    <name type="scientific">Brevibacterium otitidis</name>
    <dbReference type="NCBI Taxonomy" id="53364"/>
    <lineage>
        <taxon>Bacteria</taxon>
        <taxon>Bacillati</taxon>
        <taxon>Actinomycetota</taxon>
        <taxon>Actinomycetes</taxon>
        <taxon>Micrococcales</taxon>
        <taxon>Brevibacteriaceae</taxon>
        <taxon>Brevibacterium</taxon>
    </lineage>
</organism>
<sequence length="62" mass="6678">MSTMPGSIKAITIGLLATVGLLVALYAAGAPVWGQIVLLVFAAVQAIALLLWMNDQRRRRTR</sequence>
<keyword evidence="3" id="KW-1185">Reference proteome</keyword>
<keyword evidence="1" id="KW-0812">Transmembrane</keyword>
<accession>A0ABV5WYU7</accession>
<keyword evidence="1" id="KW-0472">Membrane</keyword>
<evidence type="ECO:0008006" key="4">
    <source>
        <dbReference type="Google" id="ProtNLM"/>
    </source>
</evidence>
<dbReference type="RefSeq" id="WP_376838418.1">
    <property type="nucleotide sequence ID" value="NZ_JBHMAU010000025.1"/>
</dbReference>
<evidence type="ECO:0000313" key="3">
    <source>
        <dbReference type="Proteomes" id="UP001589707"/>
    </source>
</evidence>
<comment type="caution">
    <text evidence="2">The sequence shown here is derived from an EMBL/GenBank/DDBJ whole genome shotgun (WGS) entry which is preliminary data.</text>
</comment>
<feature type="transmembrane region" description="Helical" evidence="1">
    <location>
        <begin position="7"/>
        <end position="26"/>
    </location>
</feature>
<proteinExistence type="predicted"/>
<name>A0ABV5WYU7_9MICO</name>
<reference evidence="2 3" key="1">
    <citation type="submission" date="2024-09" db="EMBL/GenBank/DDBJ databases">
        <authorList>
            <person name="Sun Q."/>
            <person name="Mori K."/>
        </authorList>
    </citation>
    <scope>NUCLEOTIDE SEQUENCE [LARGE SCALE GENOMIC DNA]</scope>
    <source>
        <strain evidence="2 3">JCM 11683</strain>
    </source>
</reference>
<evidence type="ECO:0000256" key="1">
    <source>
        <dbReference type="SAM" id="Phobius"/>
    </source>
</evidence>
<feature type="transmembrane region" description="Helical" evidence="1">
    <location>
        <begin position="32"/>
        <end position="52"/>
    </location>
</feature>
<protein>
    <recommendedName>
        <fullName evidence="4">Secreted protein</fullName>
    </recommendedName>
</protein>
<dbReference type="EMBL" id="JBHMAU010000025">
    <property type="protein sequence ID" value="MFB9775358.1"/>
    <property type="molecule type" value="Genomic_DNA"/>
</dbReference>
<evidence type="ECO:0000313" key="2">
    <source>
        <dbReference type="EMBL" id="MFB9775358.1"/>
    </source>
</evidence>